<dbReference type="EMBL" id="UZAE01001633">
    <property type="protein sequence ID" value="VDN98856.1"/>
    <property type="molecule type" value="Genomic_DNA"/>
</dbReference>
<gene>
    <name evidence="2" type="ORF">HNAJ_LOCUS2997</name>
</gene>
<keyword evidence="3" id="KW-1185">Reference proteome</keyword>
<reference evidence="4" key="1">
    <citation type="submission" date="2017-02" db="UniProtKB">
        <authorList>
            <consortium name="WormBaseParasite"/>
        </authorList>
    </citation>
    <scope>IDENTIFICATION</scope>
</reference>
<proteinExistence type="predicted"/>
<evidence type="ECO:0000313" key="2">
    <source>
        <dbReference type="EMBL" id="VDN98856.1"/>
    </source>
</evidence>
<keyword evidence="1" id="KW-0472">Membrane</keyword>
<dbReference type="Proteomes" id="UP000278807">
    <property type="component" value="Unassembled WGS sequence"/>
</dbReference>
<accession>A0A0R3T7F7</accession>
<keyword evidence="1" id="KW-1133">Transmembrane helix</keyword>
<organism evidence="4">
    <name type="scientific">Rodentolepis nana</name>
    <name type="common">Dwarf tapeworm</name>
    <name type="synonym">Hymenolepis nana</name>
    <dbReference type="NCBI Taxonomy" id="102285"/>
    <lineage>
        <taxon>Eukaryota</taxon>
        <taxon>Metazoa</taxon>
        <taxon>Spiralia</taxon>
        <taxon>Lophotrochozoa</taxon>
        <taxon>Platyhelminthes</taxon>
        <taxon>Cestoda</taxon>
        <taxon>Eucestoda</taxon>
        <taxon>Cyclophyllidea</taxon>
        <taxon>Hymenolepididae</taxon>
        <taxon>Rodentolepis</taxon>
    </lineage>
</organism>
<dbReference type="WBParaSite" id="HNAJ_0000299501-mRNA-1">
    <property type="protein sequence ID" value="HNAJ_0000299501-mRNA-1"/>
    <property type="gene ID" value="HNAJ_0000299501"/>
</dbReference>
<dbReference type="OrthoDB" id="6317071at2759"/>
<feature type="transmembrane region" description="Helical" evidence="1">
    <location>
        <begin position="32"/>
        <end position="52"/>
    </location>
</feature>
<protein>
    <submittedName>
        <fullName evidence="4">Calpain_III domain-containing protein</fullName>
    </submittedName>
</protein>
<evidence type="ECO:0000313" key="3">
    <source>
        <dbReference type="Proteomes" id="UP000278807"/>
    </source>
</evidence>
<evidence type="ECO:0000256" key="1">
    <source>
        <dbReference type="SAM" id="Phobius"/>
    </source>
</evidence>
<reference evidence="2 3" key="2">
    <citation type="submission" date="2018-11" db="EMBL/GenBank/DDBJ databases">
        <authorList>
            <consortium name="Pathogen Informatics"/>
        </authorList>
    </citation>
    <scope>NUCLEOTIDE SEQUENCE [LARGE SCALE GENOMIC DNA]</scope>
</reference>
<name>A0A0R3T7F7_RODNA</name>
<dbReference type="AlphaFoldDB" id="A0A0R3T7F7"/>
<evidence type="ECO:0000313" key="4">
    <source>
        <dbReference type="WBParaSite" id="HNAJ_0000299501-mRNA-1"/>
    </source>
</evidence>
<sequence>MYLSSCSSGSFARWGARWDVGIEAAKRPKRPIAFYFNVATMTQGFIGCMFVISKRLGIEMPSDVIQFDPEFYEQLPTLSPSNGDDKLSTLIEAPEDQAFGSCVILGAILNFTDIIMNLQYEKSRILEFLNSPSGRHLFQIRANFEHYLLLGTLPTPGGYAELTLPSEPQIHACWDLTVDGNQPPDYQANYLIEVRDMTQGFMGCVFVLSRWYRLEMPHDLIQFDPSFYRRLHSLIPQAQYIARFVYSFHFNIAALQFLSRLLI</sequence>
<keyword evidence="1" id="KW-0812">Transmembrane</keyword>